<comment type="caution">
    <text evidence="1">The sequence shown here is derived from an EMBL/GenBank/DDBJ whole genome shotgun (WGS) entry which is preliminary data.</text>
</comment>
<evidence type="ECO:0000313" key="2">
    <source>
        <dbReference type="Proteomes" id="UP001176521"/>
    </source>
</evidence>
<evidence type="ECO:0008006" key="3">
    <source>
        <dbReference type="Google" id="ProtNLM"/>
    </source>
</evidence>
<dbReference type="EMBL" id="JAPDMQ010000005">
    <property type="protein sequence ID" value="KAK0540988.1"/>
    <property type="molecule type" value="Genomic_DNA"/>
</dbReference>
<reference evidence="1" key="1">
    <citation type="journal article" date="2023" name="PhytoFront">
        <title>Draft Genome Resources of Seven Strains of Tilletia horrida, Causal Agent of Kernel Smut of Rice.</title>
        <authorList>
            <person name="Khanal S."/>
            <person name="Antony Babu S."/>
            <person name="Zhou X.G."/>
        </authorList>
    </citation>
    <scope>NUCLEOTIDE SEQUENCE</scope>
    <source>
        <strain evidence="1">TX3</strain>
    </source>
</reference>
<dbReference type="InterPro" id="IPR039261">
    <property type="entry name" value="FNR_nucleotide-bd"/>
</dbReference>
<proteinExistence type="predicted"/>
<sequence>MPVPSSWHVGQLIAQSNLGWVDEVPPPPHVIQESIDDHYSRFFSEVHFLPLTTLDVHNRPWTSLLGGREGQTGFVRPVYVRSLSTSDSASARGKLAEPGLQMTVSVPKGTPFHSDFQGEDNAKSASDVLRHPNGQPLVAAVGVMLHNRRRNKLNGFIHDFKYVADDQAVVTLGVDSTHGNCPKYINVRHLRSLDPKTVPVPSLEASNFTMPKGIALPQSALDVVEQADIVFLGSRHTPKARSDPSVANQSDALWGYRPEGDQARLGCNHRGGRPGFVRTYFDEEKGRTCIVLPDYSGNRFMESIGNMVTDPVGSLAIPRFSFLGDGRGMDVLHVTGDVEMLFGQDAKKEIRGIHQVTKIWVTGFSLVHNALPIAVAPYTPEQAPTQLDARVGWSPYNPPVKMLAYEKADATQLASNQTLQAELSRIHVYTPTLGSFTWKVDDKDGTVGRSIRAGQHVIMDMSAYADSRLKMYSHMARHRGGEKDLNDDGVRSWTISSIDAAAPYVFLTTTLRRVNGGAVTSQLFNRARVVYETDGKELLQDHETLQEALQNGVVLPSIEYRGKVQAPLLGIGGEFTIPTHPSAADPLRLMYLVNGIGVTPLLAHLEELSQPARAPTGDRAIAVVAVVCCRPDEAPALRQLIQHALRAATNGDKASNTAPLSVTTILVEKSSGSESETVRLASTHEGNVHFHHIKGGRVGEQSLILNQDATNSNFNLPAVLAALNVDASAEIDVNADVKAADVLAADSVFVCGTSPFERAVRSAIAAREAQADSAGRKTNVVTESFSF</sequence>
<dbReference type="AlphaFoldDB" id="A0AAN6GM81"/>
<organism evidence="1 2">
    <name type="scientific">Tilletia horrida</name>
    <dbReference type="NCBI Taxonomy" id="155126"/>
    <lineage>
        <taxon>Eukaryota</taxon>
        <taxon>Fungi</taxon>
        <taxon>Dikarya</taxon>
        <taxon>Basidiomycota</taxon>
        <taxon>Ustilaginomycotina</taxon>
        <taxon>Exobasidiomycetes</taxon>
        <taxon>Tilletiales</taxon>
        <taxon>Tilletiaceae</taxon>
        <taxon>Tilletia</taxon>
    </lineage>
</organism>
<name>A0AAN6GM81_9BASI</name>
<dbReference type="Gene3D" id="3.40.50.80">
    <property type="entry name" value="Nucleotide-binding domain of ferredoxin-NADP reductase (FNR) module"/>
    <property type="match status" value="1"/>
</dbReference>
<dbReference type="Proteomes" id="UP001176521">
    <property type="component" value="Unassembled WGS sequence"/>
</dbReference>
<dbReference type="PANTHER" id="PTHR42815:SF2">
    <property type="entry name" value="FAD-BINDING, PUTATIVE (AFU_ORTHOLOGUE AFUA_6G07600)-RELATED"/>
    <property type="match status" value="1"/>
</dbReference>
<dbReference type="PANTHER" id="PTHR42815">
    <property type="entry name" value="FAD-BINDING, PUTATIVE (AFU_ORTHOLOGUE AFUA_6G07600)-RELATED"/>
    <property type="match status" value="1"/>
</dbReference>
<accession>A0AAN6GM81</accession>
<evidence type="ECO:0000313" key="1">
    <source>
        <dbReference type="EMBL" id="KAK0540988.1"/>
    </source>
</evidence>
<keyword evidence="2" id="KW-1185">Reference proteome</keyword>
<protein>
    <recommendedName>
        <fullName evidence="3">FAD-binding FR-type domain-containing protein</fullName>
    </recommendedName>
</protein>
<gene>
    <name evidence="1" type="ORF">OC842_000194</name>
</gene>